<dbReference type="InterPro" id="IPR023578">
    <property type="entry name" value="Ras_GEF_dom_sf"/>
</dbReference>
<organism evidence="2 3">
    <name type="scientific">Ajellomyces dermatitidis (strain ER-3 / ATCC MYA-2586)</name>
    <name type="common">Blastomyces dermatitidis</name>
    <dbReference type="NCBI Taxonomy" id="559297"/>
    <lineage>
        <taxon>Eukaryota</taxon>
        <taxon>Fungi</taxon>
        <taxon>Dikarya</taxon>
        <taxon>Ascomycota</taxon>
        <taxon>Pezizomycotina</taxon>
        <taxon>Eurotiomycetes</taxon>
        <taxon>Eurotiomycetidae</taxon>
        <taxon>Onygenales</taxon>
        <taxon>Ajellomycetaceae</taxon>
        <taxon>Blastomyces</taxon>
    </lineage>
</organism>
<name>A0ABM9YIG9_AJEDR</name>
<dbReference type="SUPFAM" id="SSF48366">
    <property type="entry name" value="Ras GEF"/>
    <property type="match status" value="1"/>
</dbReference>
<accession>A0ABM9YIG9</accession>
<dbReference type="InterPro" id="IPR001895">
    <property type="entry name" value="RASGEF_cat_dom"/>
</dbReference>
<proteinExistence type="predicted"/>
<evidence type="ECO:0000313" key="2">
    <source>
        <dbReference type="EMBL" id="EEQ91131.2"/>
    </source>
</evidence>
<feature type="domain" description="Ras-GEF" evidence="1">
    <location>
        <begin position="405"/>
        <end position="492"/>
    </location>
</feature>
<dbReference type="RefSeq" id="XP_045277724.1">
    <property type="nucleotide sequence ID" value="XM_045421984.1"/>
</dbReference>
<keyword evidence="3" id="KW-1185">Reference proteome</keyword>
<gene>
    <name evidence="2" type="ORF">BDCG_06251</name>
</gene>
<evidence type="ECO:0000259" key="1">
    <source>
        <dbReference type="Pfam" id="PF00617"/>
    </source>
</evidence>
<dbReference type="Gene3D" id="1.10.840.10">
    <property type="entry name" value="Ras guanine-nucleotide exchange factors catalytic domain"/>
    <property type="match status" value="1"/>
</dbReference>
<dbReference type="EMBL" id="EQ999978">
    <property type="protein sequence ID" value="EEQ91131.2"/>
    <property type="molecule type" value="Genomic_DNA"/>
</dbReference>
<evidence type="ECO:0000313" key="3">
    <source>
        <dbReference type="Proteomes" id="UP000002039"/>
    </source>
</evidence>
<dbReference type="InterPro" id="IPR036964">
    <property type="entry name" value="RASGEF_cat_dom_sf"/>
</dbReference>
<sequence length="514" mass="59310">MAQLPEGNGRPFLLWQTAQLFDAPAEYDSAQAYPAEIMKPAGYILETPPTTHDNPLTTVSRPVPISVPPFKVDLKPPRFDVQWRWWEDEASFILRAFAVESIKRLVQFRLYHDDNLPRSILRSRDANTVTAFLNSLLSPNDGTVVTELTHYDRVEKLLSLCRSKDNEARPWSWFPTSTPNEICYEAVARDINDESYLQFKAVRFEDWVHYSLGYPTPSVEWFLMQHSQLSSYLMAHFNEFPDQAYKYVEVEKRLRSGNPFAHQAVLCTLKAKRILEFDDSPLSAHRLMRFLTIPIQNLFTTQQNGLIRMLKKLVVLEVRFNQIYHRGSDVKWDSYFEAESPLLDEFFEASSPRALARSLTHSDDRDFTGLCLQSFVTEDSIFRRLTANWDNLCTVTEECCLAYPDLIDYFKSCVQDLYNQRNYYSATAIIHGLQKANPQRFSFNLLFPATGATSQGFVGFPSNFFDLLDAANNYASYRKILQNRPGLPFLRPHAIEYQSYGELGLVGLFPLPDL</sequence>
<protein>
    <recommendedName>
        <fullName evidence="1">Ras-GEF domain-containing protein</fullName>
    </recommendedName>
</protein>
<dbReference type="Pfam" id="PF00617">
    <property type="entry name" value="RasGEF"/>
    <property type="match status" value="1"/>
</dbReference>
<reference evidence="3" key="1">
    <citation type="journal article" date="2015" name="PLoS Genet.">
        <title>The dynamic genome and transcriptome of the human fungal pathogen Blastomyces and close relative Emmonsia.</title>
        <authorList>
            <person name="Munoz J.F."/>
            <person name="Gauthier G.M."/>
            <person name="Desjardins C.A."/>
            <person name="Gallo J.E."/>
            <person name="Holder J."/>
            <person name="Sullivan T.D."/>
            <person name="Marty A.J."/>
            <person name="Carmen J.C."/>
            <person name="Chen Z."/>
            <person name="Ding L."/>
            <person name="Gujja S."/>
            <person name="Magrini V."/>
            <person name="Misas E."/>
            <person name="Mitreva M."/>
            <person name="Priest M."/>
            <person name="Saif S."/>
            <person name="Whiston E.A."/>
            <person name="Young S."/>
            <person name="Zeng Q."/>
            <person name="Goldman W.E."/>
            <person name="Mardis E.R."/>
            <person name="Taylor J.W."/>
            <person name="McEwen J.G."/>
            <person name="Clay O.K."/>
            <person name="Klein B.S."/>
            <person name="Cuomo C.A."/>
        </authorList>
    </citation>
    <scope>NUCLEOTIDE SEQUENCE [LARGE SCALE GENOMIC DNA]</scope>
    <source>
        <strain evidence="3">ER-3 / ATCC MYA-2586</strain>
    </source>
</reference>
<dbReference type="Proteomes" id="UP000002039">
    <property type="component" value="Unassembled WGS sequence"/>
</dbReference>
<dbReference type="GeneID" id="69028156"/>